<dbReference type="PANTHER" id="PTHR15108">
    <property type="entry name" value="N-ACYLGLUCOSAMINE-2-EPIMERASE"/>
    <property type="match status" value="1"/>
</dbReference>
<reference evidence="4" key="1">
    <citation type="submission" date="2019-04" db="EMBL/GenBank/DDBJ databases">
        <title>Complete genome sequence of Sphingomonas sp. W1-2-3.</title>
        <authorList>
            <person name="Im W.T."/>
        </authorList>
    </citation>
    <scope>NUCLEOTIDE SEQUENCE [LARGE SCALE GENOMIC DNA]</scope>
    <source>
        <strain evidence="4">W1-2-3</strain>
    </source>
</reference>
<name>A0A4D7BV08_9SPHN</name>
<dbReference type="SUPFAM" id="SSF48208">
    <property type="entry name" value="Six-hairpin glycosidases"/>
    <property type="match status" value="1"/>
</dbReference>
<dbReference type="GO" id="GO:0016853">
    <property type="term" value="F:isomerase activity"/>
    <property type="evidence" value="ECO:0007669"/>
    <property type="project" value="UniProtKB-KW"/>
</dbReference>
<dbReference type="InterPro" id="IPR008928">
    <property type="entry name" value="6-hairpin_glycosidase_sf"/>
</dbReference>
<keyword evidence="4" id="KW-1185">Reference proteome</keyword>
<protein>
    <submittedName>
        <fullName evidence="3">AGE family epimerase/isomerase</fullName>
    </submittedName>
</protein>
<evidence type="ECO:0000313" key="3">
    <source>
        <dbReference type="EMBL" id="QCI79379.1"/>
    </source>
</evidence>
<organism evidence="3 4">
    <name type="scientific">Hankyongella ginsenosidimutans</name>
    <dbReference type="NCBI Taxonomy" id="1763828"/>
    <lineage>
        <taxon>Bacteria</taxon>
        <taxon>Pseudomonadati</taxon>
        <taxon>Pseudomonadota</taxon>
        <taxon>Alphaproteobacteria</taxon>
        <taxon>Sphingomonadales</taxon>
        <taxon>Sphingomonadaceae</taxon>
        <taxon>Hankyongella</taxon>
    </lineage>
</organism>
<dbReference type="KEGG" id="hgn:E6W36_06960"/>
<sequence>MTNPLPELLAHGTQLTGWLIDDAAPLWFVNGVDPESGGFVERLDQTGAPIREPRRARVQPRQLYAFSMAAMLGWDGPVDALLRRGLKAYLAHYQRPDGLFRTLADADGTPLDERMVVYDQAFAILACATMQAVVGPDDAMTSLAHGILDRLSATMRHPVAGFEESSPRSLPLASNPHMHLFEAFIAWIERREHPRWREEADAVAALAQARFIDPHSGMLREFFDGDWSPAAGTPGRIVEPGHQFEWAWLLLRWAELTGQPAPPAALRLIEIGETLGVDPARGVAMNALLDDGARHDAGARLWPQTERLKANCAAAMMTGEARYWAKAAAAAESLNRYLDTPTSGLWRDKMTPDGAFVEEPAPASSFYHIVAAIAELNRAAARHGRVDAGGPAV</sequence>
<dbReference type="EMBL" id="CP039704">
    <property type="protein sequence ID" value="QCI79379.1"/>
    <property type="molecule type" value="Genomic_DNA"/>
</dbReference>
<proteinExistence type="inferred from homology"/>
<dbReference type="Proteomes" id="UP000298714">
    <property type="component" value="Chromosome"/>
</dbReference>
<evidence type="ECO:0000256" key="2">
    <source>
        <dbReference type="ARBA" id="ARBA00023235"/>
    </source>
</evidence>
<evidence type="ECO:0000313" key="4">
    <source>
        <dbReference type="Proteomes" id="UP000298714"/>
    </source>
</evidence>
<dbReference type="InterPro" id="IPR012341">
    <property type="entry name" value="6hp_glycosidase-like_sf"/>
</dbReference>
<dbReference type="RefSeq" id="WP_222874215.1">
    <property type="nucleotide sequence ID" value="NZ_CP039704.1"/>
</dbReference>
<gene>
    <name evidence="3" type="ORF">E6W36_06960</name>
</gene>
<comment type="similarity">
    <text evidence="1">Belongs to the N-acylglucosamine 2-epimerase family.</text>
</comment>
<dbReference type="Pfam" id="PF07221">
    <property type="entry name" value="GlcNAc_2-epim"/>
    <property type="match status" value="1"/>
</dbReference>
<dbReference type="GO" id="GO:0005975">
    <property type="term" value="P:carbohydrate metabolic process"/>
    <property type="evidence" value="ECO:0007669"/>
    <property type="project" value="InterPro"/>
</dbReference>
<accession>A0A4D7BV08</accession>
<dbReference type="AlphaFoldDB" id="A0A4D7BV08"/>
<keyword evidence="2 3" id="KW-0413">Isomerase</keyword>
<dbReference type="Gene3D" id="1.50.10.10">
    <property type="match status" value="1"/>
</dbReference>
<evidence type="ECO:0000256" key="1">
    <source>
        <dbReference type="ARBA" id="ARBA00008558"/>
    </source>
</evidence>
<dbReference type="InterPro" id="IPR010819">
    <property type="entry name" value="AGE/CE"/>
</dbReference>